<name>C6H1M8_AJECH</name>
<proteinExistence type="predicted"/>
<dbReference type="AlphaFoldDB" id="C6H1M8"/>
<gene>
    <name evidence="2" type="ORF">HCDG_00610</name>
</gene>
<feature type="signal peptide" evidence="1">
    <location>
        <begin position="1"/>
        <end position="16"/>
    </location>
</feature>
<dbReference type="EMBL" id="GG692419">
    <property type="protein sequence ID" value="EER45031.1"/>
    <property type="molecule type" value="Genomic_DNA"/>
</dbReference>
<keyword evidence="1" id="KW-0732">Signal</keyword>
<dbReference type="Proteomes" id="UP000002624">
    <property type="component" value="Unassembled WGS sequence"/>
</dbReference>
<dbReference type="HOGENOM" id="CLU_1481569_0_0_1"/>
<accession>C6H1M8</accession>
<dbReference type="VEuPathDB" id="FungiDB:HCDG_00610"/>
<reference evidence="3" key="1">
    <citation type="submission" date="2009-05" db="EMBL/GenBank/DDBJ databases">
        <title>The genome sequence of Ajellomyces capsulatus strain H143.</title>
        <authorList>
            <person name="Champion M."/>
            <person name="Cuomo C.A."/>
            <person name="Ma L.-J."/>
            <person name="Henn M.R."/>
            <person name="Sil A."/>
            <person name="Goldman B."/>
            <person name="Young S.K."/>
            <person name="Kodira C.D."/>
            <person name="Zeng Q."/>
            <person name="Koehrsen M."/>
            <person name="Alvarado L."/>
            <person name="Berlin A.M."/>
            <person name="Borenstein D."/>
            <person name="Chen Z."/>
            <person name="Engels R."/>
            <person name="Freedman E."/>
            <person name="Gellesch M."/>
            <person name="Goldberg J."/>
            <person name="Griggs A."/>
            <person name="Gujja S."/>
            <person name="Heiman D.I."/>
            <person name="Hepburn T.A."/>
            <person name="Howarth C."/>
            <person name="Jen D."/>
            <person name="Larson L."/>
            <person name="Lewis B."/>
            <person name="Mehta T."/>
            <person name="Park D."/>
            <person name="Pearson M."/>
            <person name="Roberts A."/>
            <person name="Saif S."/>
            <person name="Shea T.D."/>
            <person name="Shenoy N."/>
            <person name="Sisk P."/>
            <person name="Stolte C."/>
            <person name="Sykes S."/>
            <person name="Walk T."/>
            <person name="White J."/>
            <person name="Yandava C."/>
            <person name="Klein B."/>
            <person name="McEwen J.G."/>
            <person name="Puccia R."/>
            <person name="Goldman G.H."/>
            <person name="Felipe M.S."/>
            <person name="Nino-Vega G."/>
            <person name="San-Blas G."/>
            <person name="Taylor J.W."/>
            <person name="Mendoza L."/>
            <person name="Galagan J.E."/>
            <person name="Nusbaum C."/>
            <person name="Birren B.W."/>
        </authorList>
    </citation>
    <scope>NUCLEOTIDE SEQUENCE [LARGE SCALE GENOMIC DNA]</scope>
    <source>
        <strain evidence="3">H143</strain>
    </source>
</reference>
<evidence type="ECO:0000313" key="2">
    <source>
        <dbReference type="EMBL" id="EER45031.1"/>
    </source>
</evidence>
<sequence length="182" mass="20159">MTSLLQKRLFLPVVRSGLCFLVRSWCETLLSDSPLIIPSLHVDEKLRSTTGIIHGYCSREQFPPGGVENLAKEEANCPASAIFAVTAWMGLAPRNRVKIVHQPRCNAHHPEIVKALDSPGGQCQTRQTNENVRICGEYTHYYDLHVGSLIMILIVPYLALSPRQNPGGEATPRVAFCWGSLP</sequence>
<evidence type="ECO:0000256" key="1">
    <source>
        <dbReference type="SAM" id="SignalP"/>
    </source>
</evidence>
<feature type="chain" id="PRO_5002965757" evidence="1">
    <location>
        <begin position="17"/>
        <end position="182"/>
    </location>
</feature>
<organism evidence="2 3">
    <name type="scientific">Ajellomyces capsulatus (strain H143)</name>
    <name type="common">Darling's disease fungus</name>
    <name type="synonym">Histoplasma capsulatum</name>
    <dbReference type="NCBI Taxonomy" id="544712"/>
    <lineage>
        <taxon>Eukaryota</taxon>
        <taxon>Fungi</taxon>
        <taxon>Dikarya</taxon>
        <taxon>Ascomycota</taxon>
        <taxon>Pezizomycotina</taxon>
        <taxon>Eurotiomycetes</taxon>
        <taxon>Eurotiomycetidae</taxon>
        <taxon>Onygenales</taxon>
        <taxon>Ajellomycetaceae</taxon>
        <taxon>Histoplasma</taxon>
    </lineage>
</organism>
<protein>
    <submittedName>
        <fullName evidence="2">Uncharacterized protein</fullName>
    </submittedName>
</protein>
<evidence type="ECO:0000313" key="3">
    <source>
        <dbReference type="Proteomes" id="UP000002624"/>
    </source>
</evidence>